<organism evidence="2">
    <name type="scientific">Anguilla anguilla</name>
    <name type="common">European freshwater eel</name>
    <name type="synonym">Muraena anguilla</name>
    <dbReference type="NCBI Taxonomy" id="7936"/>
    <lineage>
        <taxon>Eukaryota</taxon>
        <taxon>Metazoa</taxon>
        <taxon>Chordata</taxon>
        <taxon>Craniata</taxon>
        <taxon>Vertebrata</taxon>
        <taxon>Euteleostomi</taxon>
        <taxon>Actinopterygii</taxon>
        <taxon>Neopterygii</taxon>
        <taxon>Teleostei</taxon>
        <taxon>Anguilliformes</taxon>
        <taxon>Anguillidae</taxon>
        <taxon>Anguilla</taxon>
    </lineage>
</organism>
<feature type="transmembrane region" description="Helical" evidence="1">
    <location>
        <begin position="34"/>
        <end position="58"/>
    </location>
</feature>
<reference evidence="2" key="2">
    <citation type="journal article" date="2015" name="Fish Shellfish Immunol.">
        <title>Early steps in the European eel (Anguilla anguilla)-Vibrio vulnificus interaction in the gills: Role of the RtxA13 toxin.</title>
        <authorList>
            <person name="Callol A."/>
            <person name="Pajuelo D."/>
            <person name="Ebbesson L."/>
            <person name="Teles M."/>
            <person name="MacKenzie S."/>
            <person name="Amaro C."/>
        </authorList>
    </citation>
    <scope>NUCLEOTIDE SEQUENCE</scope>
</reference>
<name>A0A0E9SPM6_ANGAN</name>
<reference evidence="2" key="1">
    <citation type="submission" date="2014-11" db="EMBL/GenBank/DDBJ databases">
        <authorList>
            <person name="Amaro Gonzalez C."/>
        </authorList>
    </citation>
    <scope>NUCLEOTIDE SEQUENCE</scope>
</reference>
<dbReference type="EMBL" id="GBXM01065283">
    <property type="protein sequence ID" value="JAH43294.1"/>
    <property type="molecule type" value="Transcribed_RNA"/>
</dbReference>
<evidence type="ECO:0000256" key="1">
    <source>
        <dbReference type="SAM" id="Phobius"/>
    </source>
</evidence>
<evidence type="ECO:0000313" key="2">
    <source>
        <dbReference type="EMBL" id="JAH43294.1"/>
    </source>
</evidence>
<dbReference type="AlphaFoldDB" id="A0A0E9SPM6"/>
<protein>
    <submittedName>
        <fullName evidence="2">Uncharacterized protein</fullName>
    </submittedName>
</protein>
<keyword evidence="1" id="KW-0472">Membrane</keyword>
<keyword evidence="1" id="KW-0812">Transmembrane</keyword>
<proteinExistence type="predicted"/>
<keyword evidence="1" id="KW-1133">Transmembrane helix</keyword>
<sequence>MRVLSDIREMCGKLTREQLISVIVLFCGMSRYSYFLPVALCILWLLSVWSRSCIYLYVSA</sequence>
<accession>A0A0E9SPM6</accession>